<protein>
    <submittedName>
        <fullName evidence="3">Actin-related protein 8 isoform X1</fullName>
    </submittedName>
</protein>
<dbReference type="Gene3D" id="1.20.1280.50">
    <property type="match status" value="1"/>
</dbReference>
<dbReference type="SUPFAM" id="SSF81383">
    <property type="entry name" value="F-box domain"/>
    <property type="match status" value="1"/>
</dbReference>
<dbReference type="FunCoup" id="A0A1U7ZMF9">
    <property type="interactions" value="1154"/>
</dbReference>
<keyword evidence="2" id="KW-1185">Reference proteome</keyword>
<gene>
    <name evidence="3" type="primary">LOC104594349</name>
</gene>
<sequence>MAMLLKRVWESVSNRSSSSSERLAIVAPSPSSTGAFERIPPDIFLQILMFLGPKEAARLSVVCKSWKLLVSDNLLWVFFLQNQPEPWDSIVFAETHLRSKNPLQTFSTQPSQFSFMHIYGRRAQLTGSVIIDGGSGYCKFGWSKYACPSGRSATFLEFGNIESPMYSRLRHFYATIFSRMQVKSSTQPVVISLPICHYDDTDSAKASRKQLKEAIYSVLFEMNVPAVCAINQDLETRKVIGTGRETNGIYLLGGSAHQEDSETKKSFVSQFVDQAVLALYAARRTSGIVVNIGFNVTSIVPILQGKVRRDVGVEVVGQGALKLTGFLREKMKQKNMNFDSLYTVRTLKEKLCYVAADYETELSKDTNASFEVAGEGWFTLSEERFQTGEILFKPRMGGLHTMGLHQAVALCMDHCQAAEAPVDDGWFKTIVLAGGTACLPGLPERLEKELHGLLPPSMSNGIRVLPPPYGADSAWFGAKLISNLSTFHEAWCLTKKKFRQKSRRSIIGAW</sequence>
<dbReference type="InterPro" id="IPR043129">
    <property type="entry name" value="ATPase_NBD"/>
</dbReference>
<dbReference type="InterPro" id="IPR004000">
    <property type="entry name" value="Actin"/>
</dbReference>
<dbReference type="SMART" id="SM00256">
    <property type="entry name" value="FBOX"/>
    <property type="match status" value="1"/>
</dbReference>
<dbReference type="Pfam" id="PF00022">
    <property type="entry name" value="Actin"/>
    <property type="match status" value="1"/>
</dbReference>
<name>A0A1U7ZMF9_NELNU</name>
<dbReference type="RefSeq" id="XP_010252907.1">
    <property type="nucleotide sequence ID" value="XM_010254605.2"/>
</dbReference>
<organism evidence="2 3">
    <name type="scientific">Nelumbo nucifera</name>
    <name type="common">Sacred lotus</name>
    <dbReference type="NCBI Taxonomy" id="4432"/>
    <lineage>
        <taxon>Eukaryota</taxon>
        <taxon>Viridiplantae</taxon>
        <taxon>Streptophyta</taxon>
        <taxon>Embryophyta</taxon>
        <taxon>Tracheophyta</taxon>
        <taxon>Spermatophyta</taxon>
        <taxon>Magnoliopsida</taxon>
        <taxon>Proteales</taxon>
        <taxon>Nelumbonaceae</taxon>
        <taxon>Nelumbo</taxon>
    </lineage>
</organism>
<dbReference type="KEGG" id="nnu:104594349"/>
<dbReference type="OMA" id="WDAIFFA"/>
<dbReference type="Pfam" id="PF12937">
    <property type="entry name" value="F-box-like"/>
    <property type="match status" value="1"/>
</dbReference>
<reference evidence="3" key="1">
    <citation type="submission" date="2025-08" db="UniProtKB">
        <authorList>
            <consortium name="RefSeq"/>
        </authorList>
    </citation>
    <scope>IDENTIFICATION</scope>
</reference>
<dbReference type="AlphaFoldDB" id="A0A1U7ZMF9"/>
<comment type="similarity">
    <text evidence="1">Belongs to the actin family.</text>
</comment>
<dbReference type="Gene3D" id="3.30.420.40">
    <property type="match status" value="3"/>
</dbReference>
<dbReference type="SMART" id="SM00268">
    <property type="entry name" value="ACTIN"/>
    <property type="match status" value="1"/>
</dbReference>
<evidence type="ECO:0000313" key="3">
    <source>
        <dbReference type="RefSeq" id="XP_010252907.1"/>
    </source>
</evidence>
<evidence type="ECO:0000313" key="2">
    <source>
        <dbReference type="Proteomes" id="UP000189703"/>
    </source>
</evidence>
<dbReference type="STRING" id="4432.A0A1U7ZMF9"/>
<dbReference type="InterPro" id="IPR036047">
    <property type="entry name" value="F-box-like_dom_sf"/>
</dbReference>
<dbReference type="PROSITE" id="PS50181">
    <property type="entry name" value="FBOX"/>
    <property type="match status" value="1"/>
</dbReference>
<dbReference type="InterPro" id="IPR001810">
    <property type="entry name" value="F-box_dom"/>
</dbReference>
<evidence type="ECO:0000256" key="1">
    <source>
        <dbReference type="RuleBase" id="RU000487"/>
    </source>
</evidence>
<dbReference type="CDD" id="cd22156">
    <property type="entry name" value="F-box_AtARP8-like"/>
    <property type="match status" value="1"/>
</dbReference>
<dbReference type="eggNOG" id="KOG0676">
    <property type="taxonomic scope" value="Eukaryota"/>
</dbReference>
<dbReference type="PANTHER" id="PTHR11937">
    <property type="entry name" value="ACTIN"/>
    <property type="match status" value="1"/>
</dbReference>
<proteinExistence type="inferred from homology"/>
<dbReference type="GeneID" id="104594349"/>
<dbReference type="Proteomes" id="UP000189703">
    <property type="component" value="Unplaced"/>
</dbReference>
<dbReference type="OrthoDB" id="7340501at2759"/>
<accession>A0A1U7ZMF9</accession>
<dbReference type="SUPFAM" id="SSF53067">
    <property type="entry name" value="Actin-like ATPase domain"/>
    <property type="match status" value="2"/>
</dbReference>
<dbReference type="Gene3D" id="3.90.640.10">
    <property type="entry name" value="Actin, Chain A, domain 4"/>
    <property type="match status" value="1"/>
</dbReference>
<dbReference type="GO" id="GO:0015629">
    <property type="term" value="C:actin cytoskeleton"/>
    <property type="evidence" value="ECO:0000318"/>
    <property type="project" value="GO_Central"/>
</dbReference>
<dbReference type="CDD" id="cd13396">
    <property type="entry name" value="ASKHA_NBD_AtArp8-like"/>
    <property type="match status" value="1"/>
</dbReference>